<dbReference type="GO" id="GO:0016020">
    <property type="term" value="C:membrane"/>
    <property type="evidence" value="ECO:0007669"/>
    <property type="project" value="UniProtKB-SubCell"/>
</dbReference>
<keyword evidence="4" id="KW-1185">Reference proteome</keyword>
<sequence length="171" mass="18383">MTAATLRRVVWWALVFVLSAAALAGATLGSWEFALKSRQLPPVADQPAERQAVTQAASTGTTKLLTYSPETLEHDFSEAAAMLTGDFLTYYKQFTTQVVTPAAREKRVTTTATVLRAGVESLTSQNAAVLVFVNQTTTSTDKPSPSTASSSVRVGLAKVDDKWLIAKFDPQ</sequence>
<dbReference type="RefSeq" id="WP_085077945.1">
    <property type="nucleotide sequence ID" value="NZ_JACKRZ010000327.1"/>
</dbReference>
<evidence type="ECO:0000256" key="2">
    <source>
        <dbReference type="ARBA" id="ARBA00023136"/>
    </source>
</evidence>
<reference evidence="3 4" key="1">
    <citation type="submission" date="2016-01" db="EMBL/GenBank/DDBJ databases">
        <title>The new phylogeny of the genus Mycobacterium.</title>
        <authorList>
            <person name="Tarcisio F."/>
            <person name="Conor M."/>
            <person name="Antonella G."/>
            <person name="Elisabetta G."/>
            <person name="Giulia F.S."/>
            <person name="Sara T."/>
            <person name="Anna F."/>
            <person name="Clotilde B."/>
            <person name="Roberto B."/>
            <person name="Veronica D.S."/>
            <person name="Fabio R."/>
            <person name="Monica P."/>
            <person name="Olivier J."/>
            <person name="Enrico T."/>
            <person name="Nicola S."/>
        </authorList>
    </citation>
    <scope>NUCLEOTIDE SEQUENCE [LARGE SCALE GENOMIC DNA]</scope>
    <source>
        <strain evidence="3 4">DSM 44572</strain>
    </source>
</reference>
<keyword evidence="2" id="KW-0472">Membrane</keyword>
<name>A0A1X1ZS75_9MYCO</name>
<accession>A0A1X1ZS75</accession>
<gene>
    <name evidence="3" type="ORF">AWC19_05870</name>
</gene>
<dbReference type="STRING" id="153971.AWC19_05870"/>
<comment type="subcellular location">
    <subcellularLocation>
        <location evidence="1">Membrane</location>
    </subcellularLocation>
</comment>
<dbReference type="EMBL" id="LQPJ01000091">
    <property type="protein sequence ID" value="ORW25941.1"/>
    <property type="molecule type" value="Genomic_DNA"/>
</dbReference>
<evidence type="ECO:0008006" key="5">
    <source>
        <dbReference type="Google" id="ProtNLM"/>
    </source>
</evidence>
<dbReference type="Proteomes" id="UP000193529">
    <property type="component" value="Unassembled WGS sequence"/>
</dbReference>
<protein>
    <recommendedName>
        <fullName evidence="5">Twin-arginine translocation pathway signal</fullName>
    </recommendedName>
</protein>
<dbReference type="PANTHER" id="PTHR37042">
    <property type="entry name" value="OUTER MEMBRANE PROTEIN RV1973"/>
    <property type="match status" value="1"/>
</dbReference>
<evidence type="ECO:0000256" key="1">
    <source>
        <dbReference type="ARBA" id="ARBA00004370"/>
    </source>
</evidence>
<dbReference type="PANTHER" id="PTHR37042:SF4">
    <property type="entry name" value="OUTER MEMBRANE PROTEIN RV1973"/>
    <property type="match status" value="1"/>
</dbReference>
<organism evidence="3 4">
    <name type="scientific">Mycobacterium palustre</name>
    <dbReference type="NCBI Taxonomy" id="153971"/>
    <lineage>
        <taxon>Bacteria</taxon>
        <taxon>Bacillati</taxon>
        <taxon>Actinomycetota</taxon>
        <taxon>Actinomycetes</taxon>
        <taxon>Mycobacteriales</taxon>
        <taxon>Mycobacteriaceae</taxon>
        <taxon>Mycobacterium</taxon>
        <taxon>Mycobacterium simiae complex</taxon>
    </lineage>
</organism>
<evidence type="ECO:0000313" key="3">
    <source>
        <dbReference type="EMBL" id="ORW25941.1"/>
    </source>
</evidence>
<proteinExistence type="predicted"/>
<comment type="caution">
    <text evidence="3">The sequence shown here is derived from an EMBL/GenBank/DDBJ whole genome shotgun (WGS) entry which is preliminary data.</text>
</comment>
<dbReference type="AlphaFoldDB" id="A0A1X1ZS75"/>
<dbReference type="OrthoDB" id="5192320at2"/>
<evidence type="ECO:0000313" key="4">
    <source>
        <dbReference type="Proteomes" id="UP000193529"/>
    </source>
</evidence>